<dbReference type="AlphaFoldDB" id="A0A915LRM3"/>
<evidence type="ECO:0000256" key="1">
    <source>
        <dbReference type="SAM" id="SignalP"/>
    </source>
</evidence>
<keyword evidence="2" id="KW-1185">Reference proteome</keyword>
<name>A0A915LRM3_MELJA</name>
<dbReference type="WBParaSite" id="scaffold16790_cov223.g18378">
    <property type="protein sequence ID" value="scaffold16790_cov223.g18378"/>
    <property type="gene ID" value="scaffold16790_cov223.g18378"/>
</dbReference>
<dbReference type="InterPro" id="IPR036322">
    <property type="entry name" value="WD40_repeat_dom_sf"/>
</dbReference>
<dbReference type="Proteomes" id="UP000887561">
    <property type="component" value="Unplaced"/>
</dbReference>
<feature type="chain" id="PRO_5036790494" evidence="1">
    <location>
        <begin position="25"/>
        <end position="50"/>
    </location>
</feature>
<accession>A0A915LRM3</accession>
<feature type="signal peptide" evidence="1">
    <location>
        <begin position="1"/>
        <end position="24"/>
    </location>
</feature>
<keyword evidence="1" id="KW-0732">Signal</keyword>
<sequence>MNGRFNGFCWICGCLHIFADVLDGNYCMTAGSDKSVKLWNPYKRIHLNTY</sequence>
<evidence type="ECO:0000313" key="3">
    <source>
        <dbReference type="WBParaSite" id="scaffold16790_cov223.g18378"/>
    </source>
</evidence>
<proteinExistence type="predicted"/>
<protein>
    <submittedName>
        <fullName evidence="3">Uncharacterized protein</fullName>
    </submittedName>
</protein>
<organism evidence="2 3">
    <name type="scientific">Meloidogyne javanica</name>
    <name type="common">Root-knot nematode worm</name>
    <dbReference type="NCBI Taxonomy" id="6303"/>
    <lineage>
        <taxon>Eukaryota</taxon>
        <taxon>Metazoa</taxon>
        <taxon>Ecdysozoa</taxon>
        <taxon>Nematoda</taxon>
        <taxon>Chromadorea</taxon>
        <taxon>Rhabditida</taxon>
        <taxon>Tylenchina</taxon>
        <taxon>Tylenchomorpha</taxon>
        <taxon>Tylenchoidea</taxon>
        <taxon>Meloidogynidae</taxon>
        <taxon>Meloidogyninae</taxon>
        <taxon>Meloidogyne</taxon>
        <taxon>Meloidogyne incognita group</taxon>
    </lineage>
</organism>
<reference evidence="3" key="1">
    <citation type="submission" date="2022-11" db="UniProtKB">
        <authorList>
            <consortium name="WormBaseParasite"/>
        </authorList>
    </citation>
    <scope>IDENTIFICATION</scope>
</reference>
<dbReference type="SUPFAM" id="SSF50978">
    <property type="entry name" value="WD40 repeat-like"/>
    <property type="match status" value="1"/>
</dbReference>
<evidence type="ECO:0000313" key="2">
    <source>
        <dbReference type="Proteomes" id="UP000887561"/>
    </source>
</evidence>